<dbReference type="AlphaFoldDB" id="A0A8J7PCE4"/>
<dbReference type="SUPFAM" id="SSF50494">
    <property type="entry name" value="Trypsin-like serine proteases"/>
    <property type="match status" value="1"/>
</dbReference>
<protein>
    <submittedName>
        <fullName evidence="2">Trypsin-like peptidase domain-containing protein</fullName>
    </submittedName>
</protein>
<dbReference type="InterPro" id="IPR043504">
    <property type="entry name" value="Peptidase_S1_PA_chymotrypsin"/>
</dbReference>
<reference evidence="2" key="1">
    <citation type="submission" date="2021-02" db="EMBL/GenBank/DDBJ databases">
        <title>Genome-Resolved Metagenomics of a Microbial Community Performing Photosynthetic Biological Nutrient Removal.</title>
        <authorList>
            <person name="Mcdaniel E.A."/>
        </authorList>
    </citation>
    <scope>NUCLEOTIDE SEQUENCE</scope>
    <source>
        <strain evidence="2">UWPOB_OBS1</strain>
    </source>
</reference>
<name>A0A8J7PCE4_9BACT</name>
<feature type="compositionally biased region" description="Polar residues" evidence="1">
    <location>
        <begin position="20"/>
        <end position="36"/>
    </location>
</feature>
<evidence type="ECO:0000256" key="1">
    <source>
        <dbReference type="SAM" id="MobiDB-lite"/>
    </source>
</evidence>
<evidence type="ECO:0000313" key="2">
    <source>
        <dbReference type="EMBL" id="MBN8662182.1"/>
    </source>
</evidence>
<dbReference type="Proteomes" id="UP000664277">
    <property type="component" value="Unassembled WGS sequence"/>
</dbReference>
<proteinExistence type="predicted"/>
<feature type="region of interest" description="Disordered" evidence="1">
    <location>
        <begin position="1"/>
        <end position="84"/>
    </location>
</feature>
<accession>A0A8J7PCE4</accession>
<organism evidence="2 3">
    <name type="scientific">Candidatus Obscuribacter phosphatis</name>
    <dbReference type="NCBI Taxonomy" id="1906157"/>
    <lineage>
        <taxon>Bacteria</taxon>
        <taxon>Bacillati</taxon>
        <taxon>Candidatus Melainabacteria</taxon>
        <taxon>Candidatus Obscuribacterales</taxon>
        <taxon>Candidatus Obscuribacteraceae</taxon>
        <taxon>Candidatus Obscuribacter</taxon>
    </lineage>
</organism>
<evidence type="ECO:0000313" key="3">
    <source>
        <dbReference type="Proteomes" id="UP000664277"/>
    </source>
</evidence>
<dbReference type="InterPro" id="IPR009003">
    <property type="entry name" value="Peptidase_S1_PA"/>
</dbReference>
<sequence>MNREPAGDTTGRVQERAGETMQQAERQATTAMQTEVSDYRAQSMPQTRTSERAAATDFDGKPCANQPSPGQIPTLEAGRRSDGCSFSGFQTRDTGAQLPPLNTGELYNRSREQSVRLDVGVPSQRGDGRLRTEPSSGVIVARDGDRCLIATANHSVSSIQGEQIASRAATFANGERYPVTIEARDRSRDLAIVAAHTGRDTERVCQPATIAERADVPGQATALGFPERSRTLQASPGVIERTTAGTNLRAPIDSLPGERANRPLLDMSMHTRPGNSGGPVFNERGEVQGLVYGGPPSGRAHIERTWATPIDRARIDGMLSRVQPNRQRAAW</sequence>
<dbReference type="Gene3D" id="2.40.10.10">
    <property type="entry name" value="Trypsin-like serine proteases"/>
    <property type="match status" value="2"/>
</dbReference>
<dbReference type="EMBL" id="JAFLCK010000032">
    <property type="protein sequence ID" value="MBN8662182.1"/>
    <property type="molecule type" value="Genomic_DNA"/>
</dbReference>
<comment type="caution">
    <text evidence="2">The sequence shown here is derived from an EMBL/GenBank/DDBJ whole genome shotgun (WGS) entry which is preliminary data.</text>
</comment>
<gene>
    <name evidence="2" type="ORF">J0M35_17570</name>
</gene>
<dbReference type="Pfam" id="PF13365">
    <property type="entry name" value="Trypsin_2"/>
    <property type="match status" value="1"/>
</dbReference>